<keyword evidence="5" id="KW-1185">Reference proteome</keyword>
<feature type="transmembrane region" description="Helical" evidence="3">
    <location>
        <begin position="104"/>
        <end position="125"/>
    </location>
</feature>
<keyword evidence="3" id="KW-1133">Transmembrane helix</keyword>
<evidence type="ECO:0000256" key="3">
    <source>
        <dbReference type="SAM" id="Phobius"/>
    </source>
</evidence>
<keyword evidence="3" id="KW-0472">Membrane</keyword>
<reference evidence="4" key="1">
    <citation type="submission" date="2022-10" db="EMBL/GenBank/DDBJ databases">
        <authorList>
            <person name="Mo P."/>
        </authorList>
    </citation>
    <scope>NUCLEOTIDE SEQUENCE</scope>
    <source>
        <strain evidence="4">HUAS 13-4</strain>
    </source>
</reference>
<keyword evidence="3" id="KW-0812">Transmembrane</keyword>
<gene>
    <name evidence="4" type="ORF">N8I84_38435</name>
</gene>
<protein>
    <submittedName>
        <fullName evidence="4">Zf-HC2 domain-containing protein</fullName>
    </submittedName>
</protein>
<name>A0ABY6EB71_9ACTN</name>
<organism evidence="4 5">
    <name type="scientific">Streptomyces cynarae</name>
    <dbReference type="NCBI Taxonomy" id="2981134"/>
    <lineage>
        <taxon>Bacteria</taxon>
        <taxon>Bacillati</taxon>
        <taxon>Actinomycetota</taxon>
        <taxon>Actinomycetes</taxon>
        <taxon>Kitasatosporales</taxon>
        <taxon>Streptomycetaceae</taxon>
        <taxon>Streptomyces</taxon>
    </lineage>
</organism>
<dbReference type="Gene3D" id="1.10.10.1320">
    <property type="entry name" value="Anti-sigma factor, zinc-finger domain"/>
    <property type="match status" value="1"/>
</dbReference>
<evidence type="ECO:0000313" key="4">
    <source>
        <dbReference type="EMBL" id="UXY23932.1"/>
    </source>
</evidence>
<dbReference type="InterPro" id="IPR041916">
    <property type="entry name" value="Anti_sigma_zinc_sf"/>
</dbReference>
<sequence length="250" mass="26181">MCRDVTCEQLREEGPELALGVLPARERAGAVAHLDQCADCREYVEELTLVGDRLIGLLPCGEPPVGFETRVAEALTQGAAAREARPQARASGFTRRRLRGRVRLRAASAMAALALAFGFGGWAVGTAIEGVTTGPSHPAEAGARMLWAGLTSPRVSQSTGEVFAHPGAPGWVYMTVDLADAGIPYSGAVSLQLERDDGTSVRVGSFTLHDGYGYWGGPAPVDPSALTGARLTSSDGRVLATAHFDASHQA</sequence>
<dbReference type="EMBL" id="CP106793">
    <property type="protein sequence ID" value="UXY23932.1"/>
    <property type="molecule type" value="Genomic_DNA"/>
</dbReference>
<keyword evidence="2" id="KW-0804">Transcription</keyword>
<evidence type="ECO:0000256" key="2">
    <source>
        <dbReference type="ARBA" id="ARBA00023163"/>
    </source>
</evidence>
<proteinExistence type="predicted"/>
<evidence type="ECO:0000313" key="5">
    <source>
        <dbReference type="Proteomes" id="UP001061298"/>
    </source>
</evidence>
<dbReference type="RefSeq" id="WP_263234167.1">
    <property type="nucleotide sequence ID" value="NZ_CP106793.1"/>
</dbReference>
<accession>A0ABY6EB71</accession>
<dbReference type="Proteomes" id="UP001061298">
    <property type="component" value="Chromosome"/>
</dbReference>
<keyword evidence="1" id="KW-0805">Transcription regulation</keyword>
<evidence type="ECO:0000256" key="1">
    <source>
        <dbReference type="ARBA" id="ARBA00023015"/>
    </source>
</evidence>